<evidence type="ECO:0000256" key="1">
    <source>
        <dbReference type="SAM" id="MobiDB-lite"/>
    </source>
</evidence>
<dbReference type="PaxDb" id="55529-EKX40440"/>
<feature type="compositionally biased region" description="Acidic residues" evidence="1">
    <location>
        <begin position="419"/>
        <end position="432"/>
    </location>
</feature>
<feature type="compositionally biased region" description="Basic and acidic residues" evidence="1">
    <location>
        <begin position="372"/>
        <end position="394"/>
    </location>
</feature>
<reference evidence="4" key="2">
    <citation type="submission" date="2012-11" db="EMBL/GenBank/DDBJ databases">
        <authorList>
            <person name="Kuo A."/>
            <person name="Curtis B.A."/>
            <person name="Tanifuji G."/>
            <person name="Burki F."/>
            <person name="Gruber A."/>
            <person name="Irimia M."/>
            <person name="Maruyama S."/>
            <person name="Arias M.C."/>
            <person name="Ball S.G."/>
            <person name="Gile G.H."/>
            <person name="Hirakawa Y."/>
            <person name="Hopkins J.F."/>
            <person name="Rensing S.A."/>
            <person name="Schmutz J."/>
            <person name="Symeonidi A."/>
            <person name="Elias M."/>
            <person name="Eveleigh R.J."/>
            <person name="Herman E.K."/>
            <person name="Klute M.J."/>
            <person name="Nakayama T."/>
            <person name="Obornik M."/>
            <person name="Reyes-Prieto A."/>
            <person name="Armbrust E.V."/>
            <person name="Aves S.J."/>
            <person name="Beiko R.G."/>
            <person name="Coutinho P."/>
            <person name="Dacks J.B."/>
            <person name="Durnford D.G."/>
            <person name="Fast N.M."/>
            <person name="Green B.R."/>
            <person name="Grisdale C."/>
            <person name="Hempe F."/>
            <person name="Henrissat B."/>
            <person name="Hoppner M.P."/>
            <person name="Ishida K.-I."/>
            <person name="Kim E."/>
            <person name="Koreny L."/>
            <person name="Kroth P.G."/>
            <person name="Liu Y."/>
            <person name="Malik S.-B."/>
            <person name="Maier U.G."/>
            <person name="McRose D."/>
            <person name="Mock T."/>
            <person name="Neilson J.A."/>
            <person name="Onodera N.T."/>
            <person name="Poole A.M."/>
            <person name="Pritham E.J."/>
            <person name="Richards T.A."/>
            <person name="Rocap G."/>
            <person name="Roy S.W."/>
            <person name="Sarai C."/>
            <person name="Schaack S."/>
            <person name="Shirato S."/>
            <person name="Slamovits C.H."/>
            <person name="Spencer D.F."/>
            <person name="Suzuki S."/>
            <person name="Worden A.Z."/>
            <person name="Zauner S."/>
            <person name="Barry K."/>
            <person name="Bell C."/>
            <person name="Bharti A.K."/>
            <person name="Crow J.A."/>
            <person name="Grimwood J."/>
            <person name="Kramer R."/>
            <person name="Lindquist E."/>
            <person name="Lucas S."/>
            <person name="Salamov A."/>
            <person name="McFadden G.I."/>
            <person name="Lane C.E."/>
            <person name="Keeling P.J."/>
            <person name="Gray M.W."/>
            <person name="Grigoriev I.V."/>
            <person name="Archibald J.M."/>
        </authorList>
    </citation>
    <scope>NUCLEOTIDE SEQUENCE</scope>
    <source>
        <strain evidence="4">CCMP2712</strain>
    </source>
</reference>
<dbReference type="EnsemblProtists" id="EKX40440">
    <property type="protein sequence ID" value="EKX40440"/>
    <property type="gene ID" value="GUITHDRAFT_113470"/>
</dbReference>
<sequence>MAIGAPGAPDLSVELVTPPMWTQPSKKTMWRHATLVTVSLLFASLLVFLSTTQRGDVSTLESHQMKFMPDPRDAVNSAVQTVVQVSPFTDFAGSAKALDGKNWKVGIPKMLMEPQWASRSGREAAANALRQPFKVPLQKNDRAVPGAVSPLGEYAPKKPLYNNPLAQFIPNVTYWPNGDIVYDWKGPCKADDMECKQWKIRGYDSGAVVLGHRKIDRYGVPLAKFGLEAPKVLAGEDIERREEKDGVPSKVAEHDAERVLADEGEESGESKKRATQEAKEAIFDAAVAKAEMEDSLKRKKNHYVRKTKKEEEQAAKFLVHLFSKVKAEKAVREKEQQEERYLKHYVIKIEGRETGRHYKGPPDASSDEERVEEPSRGDLEDSFEERRPEKRGIEIVEDVSPVIDRSEDKESSVKYLQPSEDDEQVDPDEVYDEGGAMEGSEVPLRMRRAVMKRSPNMRGYVLKPFYTMTA</sequence>
<gene>
    <name evidence="2" type="ORF">GUITHDRAFT_113470</name>
</gene>
<protein>
    <submittedName>
        <fullName evidence="2 3">Uncharacterized protein</fullName>
    </submittedName>
</protein>
<dbReference type="RefSeq" id="XP_005827420.1">
    <property type="nucleotide sequence ID" value="XM_005827363.1"/>
</dbReference>
<accession>L1IX56</accession>
<reference evidence="2 4" key="1">
    <citation type="journal article" date="2012" name="Nature">
        <title>Algal genomes reveal evolutionary mosaicism and the fate of nucleomorphs.</title>
        <authorList>
            <consortium name="DOE Joint Genome Institute"/>
            <person name="Curtis B.A."/>
            <person name="Tanifuji G."/>
            <person name="Burki F."/>
            <person name="Gruber A."/>
            <person name="Irimia M."/>
            <person name="Maruyama S."/>
            <person name="Arias M.C."/>
            <person name="Ball S.G."/>
            <person name="Gile G.H."/>
            <person name="Hirakawa Y."/>
            <person name="Hopkins J.F."/>
            <person name="Kuo A."/>
            <person name="Rensing S.A."/>
            <person name="Schmutz J."/>
            <person name="Symeonidi A."/>
            <person name="Elias M."/>
            <person name="Eveleigh R.J."/>
            <person name="Herman E.K."/>
            <person name="Klute M.J."/>
            <person name="Nakayama T."/>
            <person name="Obornik M."/>
            <person name="Reyes-Prieto A."/>
            <person name="Armbrust E.V."/>
            <person name="Aves S.J."/>
            <person name="Beiko R.G."/>
            <person name="Coutinho P."/>
            <person name="Dacks J.B."/>
            <person name="Durnford D.G."/>
            <person name="Fast N.M."/>
            <person name="Green B.R."/>
            <person name="Grisdale C.J."/>
            <person name="Hempel F."/>
            <person name="Henrissat B."/>
            <person name="Hoppner M.P."/>
            <person name="Ishida K."/>
            <person name="Kim E."/>
            <person name="Koreny L."/>
            <person name="Kroth P.G."/>
            <person name="Liu Y."/>
            <person name="Malik S.B."/>
            <person name="Maier U.G."/>
            <person name="McRose D."/>
            <person name="Mock T."/>
            <person name="Neilson J.A."/>
            <person name="Onodera N.T."/>
            <person name="Poole A.M."/>
            <person name="Pritham E.J."/>
            <person name="Richards T.A."/>
            <person name="Rocap G."/>
            <person name="Roy S.W."/>
            <person name="Sarai C."/>
            <person name="Schaack S."/>
            <person name="Shirato S."/>
            <person name="Slamovits C.H."/>
            <person name="Spencer D.F."/>
            <person name="Suzuki S."/>
            <person name="Worden A.Z."/>
            <person name="Zauner S."/>
            <person name="Barry K."/>
            <person name="Bell C."/>
            <person name="Bharti A.K."/>
            <person name="Crow J.A."/>
            <person name="Grimwood J."/>
            <person name="Kramer R."/>
            <person name="Lindquist E."/>
            <person name="Lucas S."/>
            <person name="Salamov A."/>
            <person name="McFadden G.I."/>
            <person name="Lane C.E."/>
            <person name="Keeling P.J."/>
            <person name="Gray M.W."/>
            <person name="Grigoriev I.V."/>
            <person name="Archibald J.M."/>
        </authorList>
    </citation>
    <scope>NUCLEOTIDE SEQUENCE</scope>
    <source>
        <strain evidence="2 4">CCMP2712</strain>
    </source>
</reference>
<feature type="compositionally biased region" description="Basic and acidic residues" evidence="1">
    <location>
        <begin position="239"/>
        <end position="261"/>
    </location>
</feature>
<name>L1IX56_GUITC</name>
<feature type="region of interest" description="Disordered" evidence="1">
    <location>
        <begin position="239"/>
        <end position="276"/>
    </location>
</feature>
<dbReference type="EMBL" id="JH993031">
    <property type="protein sequence ID" value="EKX40440.1"/>
    <property type="molecule type" value="Genomic_DNA"/>
</dbReference>
<keyword evidence="4" id="KW-1185">Reference proteome</keyword>
<evidence type="ECO:0000313" key="4">
    <source>
        <dbReference type="Proteomes" id="UP000011087"/>
    </source>
</evidence>
<dbReference type="Proteomes" id="UP000011087">
    <property type="component" value="Unassembled WGS sequence"/>
</dbReference>
<organism evidence="2">
    <name type="scientific">Guillardia theta (strain CCMP2712)</name>
    <name type="common">Cryptophyte</name>
    <dbReference type="NCBI Taxonomy" id="905079"/>
    <lineage>
        <taxon>Eukaryota</taxon>
        <taxon>Cryptophyceae</taxon>
        <taxon>Pyrenomonadales</taxon>
        <taxon>Geminigeraceae</taxon>
        <taxon>Guillardia</taxon>
    </lineage>
</organism>
<dbReference type="HOGENOM" id="CLU_581983_0_0_1"/>
<evidence type="ECO:0000313" key="2">
    <source>
        <dbReference type="EMBL" id="EKX40440.1"/>
    </source>
</evidence>
<dbReference type="KEGG" id="gtt:GUITHDRAFT_113470"/>
<dbReference type="GeneID" id="19047005"/>
<evidence type="ECO:0000313" key="3">
    <source>
        <dbReference type="EnsemblProtists" id="EKX40440"/>
    </source>
</evidence>
<proteinExistence type="predicted"/>
<reference evidence="3" key="3">
    <citation type="submission" date="2015-06" db="UniProtKB">
        <authorList>
            <consortium name="EnsemblProtists"/>
        </authorList>
    </citation>
    <scope>IDENTIFICATION</scope>
</reference>
<dbReference type="AlphaFoldDB" id="L1IX56"/>
<feature type="region of interest" description="Disordered" evidence="1">
    <location>
        <begin position="353"/>
        <end position="439"/>
    </location>
</feature>